<dbReference type="EMBL" id="LUUH01000082">
    <property type="protein sequence ID" value="OAH99581.1"/>
    <property type="molecule type" value="Genomic_DNA"/>
</dbReference>
<dbReference type="AlphaFoldDB" id="A0A177M1K9"/>
<feature type="transmembrane region" description="Helical" evidence="1">
    <location>
        <begin position="6"/>
        <end position="26"/>
    </location>
</feature>
<protein>
    <submittedName>
        <fullName evidence="2">Uncharacterized protein</fullName>
    </submittedName>
</protein>
<dbReference type="Proteomes" id="UP000077763">
    <property type="component" value="Unassembled WGS sequence"/>
</dbReference>
<keyword evidence="1" id="KW-0812">Transmembrane</keyword>
<keyword evidence="1" id="KW-1133">Transmembrane helix</keyword>
<name>A0A177M1K9_METMH</name>
<reference evidence="2 3" key="1">
    <citation type="submission" date="2016-03" db="EMBL/GenBank/DDBJ databases">
        <authorList>
            <person name="Ploux O."/>
        </authorList>
    </citation>
    <scope>NUCLEOTIDE SEQUENCE [LARGE SCALE GENOMIC DNA]</scope>
    <source>
        <strain evidence="2 3">R-45371</strain>
    </source>
</reference>
<feature type="transmembrane region" description="Helical" evidence="1">
    <location>
        <begin position="226"/>
        <end position="250"/>
    </location>
</feature>
<accession>A0A177M1K9</accession>
<gene>
    <name evidence="2" type="ORF">A1353_21020</name>
</gene>
<dbReference type="RefSeq" id="WP_064038182.1">
    <property type="nucleotide sequence ID" value="NZ_LUUH01000082.1"/>
</dbReference>
<keyword evidence="1" id="KW-0472">Membrane</keyword>
<comment type="caution">
    <text evidence="2">The sequence shown here is derived from an EMBL/GenBank/DDBJ whole genome shotgun (WGS) entry which is preliminary data.</text>
</comment>
<organism evidence="2 3">
    <name type="scientific">Methylomonas methanica</name>
    <dbReference type="NCBI Taxonomy" id="421"/>
    <lineage>
        <taxon>Bacteria</taxon>
        <taxon>Pseudomonadati</taxon>
        <taxon>Pseudomonadota</taxon>
        <taxon>Gammaproteobacteria</taxon>
        <taxon>Methylococcales</taxon>
        <taxon>Methylococcaceae</taxon>
        <taxon>Methylomonas</taxon>
    </lineage>
</organism>
<proteinExistence type="predicted"/>
<sequence>MIVFLENNWLSIVSILIGIIVSYVFYKFQKNDSISASVERKRHATDELIDLVESYIINKQQFSEDIIENLIAAAERSYSVNLRASCTAISILQDVAFRLQRSRHLDLKQKAEYSEKINQSILEIRDQSKPIHSVMFDFEIKDKFFELARYLEPGSEKEANELFEQIMELVDKHVATSLDNYQADASVKRLRVITSVLMGFVVSLVAFGIGIKLVPDLNALDSIKRFISVFVPAVLLAGGVSLTIEAIGFYRKRRSISRSSE</sequence>
<feature type="transmembrane region" description="Helical" evidence="1">
    <location>
        <begin position="192"/>
        <end position="214"/>
    </location>
</feature>
<evidence type="ECO:0000313" key="2">
    <source>
        <dbReference type="EMBL" id="OAH99581.1"/>
    </source>
</evidence>
<evidence type="ECO:0000256" key="1">
    <source>
        <dbReference type="SAM" id="Phobius"/>
    </source>
</evidence>
<evidence type="ECO:0000313" key="3">
    <source>
        <dbReference type="Proteomes" id="UP000077763"/>
    </source>
</evidence>